<dbReference type="PRINTS" id="PR00039">
    <property type="entry name" value="HTHLYSR"/>
</dbReference>
<dbReference type="PANTHER" id="PTHR30346">
    <property type="entry name" value="TRANSCRIPTIONAL DUAL REGULATOR HCAR-RELATED"/>
    <property type="match status" value="1"/>
</dbReference>
<protein>
    <submittedName>
        <fullName evidence="6">LysR family transcriptional regulator</fullName>
    </submittedName>
</protein>
<comment type="caution">
    <text evidence="6">The sequence shown here is derived from an EMBL/GenBank/DDBJ whole genome shotgun (WGS) entry which is preliminary data.</text>
</comment>
<dbReference type="Gene3D" id="3.40.190.10">
    <property type="entry name" value="Periplasmic binding protein-like II"/>
    <property type="match status" value="2"/>
</dbReference>
<evidence type="ECO:0000256" key="1">
    <source>
        <dbReference type="ARBA" id="ARBA00009437"/>
    </source>
</evidence>
<dbReference type="InterPro" id="IPR005119">
    <property type="entry name" value="LysR_subst-bd"/>
</dbReference>
<dbReference type="InterPro" id="IPR036388">
    <property type="entry name" value="WH-like_DNA-bd_sf"/>
</dbReference>
<gene>
    <name evidence="6" type="ORF">EV675_3587</name>
</gene>
<accession>A0A4V2F331</accession>
<reference evidence="6 7" key="1">
    <citation type="submission" date="2019-02" db="EMBL/GenBank/DDBJ databases">
        <title>Genomic Encyclopedia of Type Strains, Phase IV (KMG-IV): sequencing the most valuable type-strain genomes for metagenomic binning, comparative biology and taxonomic classification.</title>
        <authorList>
            <person name="Goeker M."/>
        </authorList>
    </citation>
    <scope>NUCLEOTIDE SEQUENCE [LARGE SCALE GENOMIC DNA]</scope>
    <source>
        <strain evidence="6 7">K24</strain>
    </source>
</reference>
<dbReference type="Pfam" id="PF00126">
    <property type="entry name" value="HTH_1"/>
    <property type="match status" value="1"/>
</dbReference>
<dbReference type="Proteomes" id="UP000292445">
    <property type="component" value="Unassembled WGS sequence"/>
</dbReference>
<name>A0A4V2F331_9BURK</name>
<dbReference type="CDD" id="cd08414">
    <property type="entry name" value="PBP2_LTTR_aromatics_like"/>
    <property type="match status" value="1"/>
</dbReference>
<evidence type="ECO:0000256" key="3">
    <source>
        <dbReference type="ARBA" id="ARBA00023125"/>
    </source>
</evidence>
<evidence type="ECO:0000256" key="2">
    <source>
        <dbReference type="ARBA" id="ARBA00023015"/>
    </source>
</evidence>
<keyword evidence="4" id="KW-0804">Transcription</keyword>
<dbReference type="EMBL" id="SGXC01000002">
    <property type="protein sequence ID" value="RZS80974.1"/>
    <property type="molecule type" value="Genomic_DNA"/>
</dbReference>
<proteinExistence type="inferred from homology"/>
<keyword evidence="7" id="KW-1185">Reference proteome</keyword>
<evidence type="ECO:0000259" key="5">
    <source>
        <dbReference type="PROSITE" id="PS50931"/>
    </source>
</evidence>
<dbReference type="GO" id="GO:0003700">
    <property type="term" value="F:DNA-binding transcription factor activity"/>
    <property type="evidence" value="ECO:0007669"/>
    <property type="project" value="InterPro"/>
</dbReference>
<dbReference type="PROSITE" id="PS50931">
    <property type="entry name" value="HTH_LYSR"/>
    <property type="match status" value="1"/>
</dbReference>
<dbReference type="InterPro" id="IPR000847">
    <property type="entry name" value="LysR_HTH_N"/>
</dbReference>
<sequence>MIDLRRVRYFVAVAEELHFGRAATRLGISQPPLSQQLQALEQDLGARLLHRSKRQVSLTEAGQLFLPEARALLAQAERAASIAARAARGEMGTLRVGFTESAVLTGALPHLLSRFRERYPAVAVQLIEETSQEQIQALLDGRSDVGFMRLPASGAFPAELDAHPLLSDPLVAVLPRQHRLAEASEALGVAALAQESFVFFAPGAGTGVYSQVLNLCRTAGYAPRIAQEAREVVTIAGLVAARLGVSILPASVRRLDVAGVVIRTLREPEAASKLWLASRRDGASATGAAFRRLAMGPEPASL</sequence>
<dbReference type="AlphaFoldDB" id="A0A4V2F331"/>
<dbReference type="GO" id="GO:0003677">
    <property type="term" value="F:DNA binding"/>
    <property type="evidence" value="ECO:0007669"/>
    <property type="project" value="UniProtKB-KW"/>
</dbReference>
<organism evidence="6 7">
    <name type="scientific">Pigmentiphaga kullae</name>
    <dbReference type="NCBI Taxonomy" id="151784"/>
    <lineage>
        <taxon>Bacteria</taxon>
        <taxon>Pseudomonadati</taxon>
        <taxon>Pseudomonadota</taxon>
        <taxon>Betaproteobacteria</taxon>
        <taxon>Burkholderiales</taxon>
        <taxon>Alcaligenaceae</taxon>
        <taxon>Pigmentiphaga</taxon>
    </lineage>
</organism>
<feature type="domain" description="HTH lysR-type" evidence="5">
    <location>
        <begin position="2"/>
        <end position="59"/>
    </location>
</feature>
<dbReference type="PANTHER" id="PTHR30346:SF17">
    <property type="entry name" value="LYSR FAMILY TRANSCRIPTIONAL REGULATOR"/>
    <property type="match status" value="1"/>
</dbReference>
<dbReference type="FunFam" id="1.10.10.10:FF:000001">
    <property type="entry name" value="LysR family transcriptional regulator"/>
    <property type="match status" value="1"/>
</dbReference>
<dbReference type="SUPFAM" id="SSF53850">
    <property type="entry name" value="Periplasmic binding protein-like II"/>
    <property type="match status" value="1"/>
</dbReference>
<evidence type="ECO:0000313" key="6">
    <source>
        <dbReference type="EMBL" id="RZS80974.1"/>
    </source>
</evidence>
<dbReference type="InterPro" id="IPR036390">
    <property type="entry name" value="WH_DNA-bd_sf"/>
</dbReference>
<dbReference type="SUPFAM" id="SSF46785">
    <property type="entry name" value="Winged helix' DNA-binding domain"/>
    <property type="match status" value="1"/>
</dbReference>
<dbReference type="RefSeq" id="WP_207221997.1">
    <property type="nucleotide sequence ID" value="NZ_SGXC01000002.1"/>
</dbReference>
<keyword evidence="3" id="KW-0238">DNA-binding</keyword>
<comment type="similarity">
    <text evidence="1">Belongs to the LysR transcriptional regulatory family.</text>
</comment>
<dbReference type="GO" id="GO:0032993">
    <property type="term" value="C:protein-DNA complex"/>
    <property type="evidence" value="ECO:0007669"/>
    <property type="project" value="TreeGrafter"/>
</dbReference>
<evidence type="ECO:0000313" key="7">
    <source>
        <dbReference type="Proteomes" id="UP000292445"/>
    </source>
</evidence>
<dbReference type="Pfam" id="PF03466">
    <property type="entry name" value="LysR_substrate"/>
    <property type="match status" value="1"/>
</dbReference>
<dbReference type="Gene3D" id="1.10.10.10">
    <property type="entry name" value="Winged helix-like DNA-binding domain superfamily/Winged helix DNA-binding domain"/>
    <property type="match status" value="1"/>
</dbReference>
<evidence type="ECO:0000256" key="4">
    <source>
        <dbReference type="ARBA" id="ARBA00023163"/>
    </source>
</evidence>
<keyword evidence="2" id="KW-0805">Transcription regulation</keyword>